<keyword evidence="5" id="KW-0552">Olfaction</keyword>
<keyword evidence="3" id="KW-0716">Sensory transduction</keyword>
<evidence type="ECO:0008006" key="13">
    <source>
        <dbReference type="Google" id="ProtNLM"/>
    </source>
</evidence>
<evidence type="ECO:0000256" key="5">
    <source>
        <dbReference type="ARBA" id="ARBA00022725"/>
    </source>
</evidence>
<evidence type="ECO:0000256" key="1">
    <source>
        <dbReference type="ARBA" id="ARBA00004651"/>
    </source>
</evidence>
<protein>
    <recommendedName>
        <fullName evidence="13">Odorant receptor</fullName>
    </recommendedName>
</protein>
<evidence type="ECO:0000256" key="6">
    <source>
        <dbReference type="ARBA" id="ARBA00022989"/>
    </source>
</evidence>
<evidence type="ECO:0000256" key="10">
    <source>
        <dbReference type="SAM" id="Phobius"/>
    </source>
</evidence>
<evidence type="ECO:0000256" key="3">
    <source>
        <dbReference type="ARBA" id="ARBA00022606"/>
    </source>
</evidence>
<organism evidence="11 12">
    <name type="scientific">Plutella xylostella</name>
    <name type="common">Diamondback moth</name>
    <name type="synonym">Plutella maculipennis</name>
    <dbReference type="NCBI Taxonomy" id="51655"/>
    <lineage>
        <taxon>Eukaryota</taxon>
        <taxon>Metazoa</taxon>
        <taxon>Ecdysozoa</taxon>
        <taxon>Arthropoda</taxon>
        <taxon>Hexapoda</taxon>
        <taxon>Insecta</taxon>
        <taxon>Pterygota</taxon>
        <taxon>Neoptera</taxon>
        <taxon>Endopterygota</taxon>
        <taxon>Lepidoptera</taxon>
        <taxon>Glossata</taxon>
        <taxon>Ditrysia</taxon>
        <taxon>Yponomeutoidea</taxon>
        <taxon>Plutellidae</taxon>
        <taxon>Plutella</taxon>
    </lineage>
</organism>
<dbReference type="InterPro" id="IPR004117">
    <property type="entry name" value="7tm6_olfct_rcpt"/>
</dbReference>
<keyword evidence="12" id="KW-1185">Reference proteome</keyword>
<evidence type="ECO:0000256" key="2">
    <source>
        <dbReference type="ARBA" id="ARBA00022475"/>
    </source>
</evidence>
<dbReference type="Pfam" id="PF02949">
    <property type="entry name" value="7tm_6"/>
    <property type="match status" value="1"/>
</dbReference>
<evidence type="ECO:0000313" key="12">
    <source>
        <dbReference type="Proteomes" id="UP000823941"/>
    </source>
</evidence>
<evidence type="ECO:0000313" key="11">
    <source>
        <dbReference type="EMBL" id="KAG7301878.1"/>
    </source>
</evidence>
<proteinExistence type="predicted"/>
<keyword evidence="9" id="KW-0807">Transducer</keyword>
<feature type="transmembrane region" description="Helical" evidence="10">
    <location>
        <begin position="101"/>
        <end position="122"/>
    </location>
</feature>
<keyword evidence="2" id="KW-1003">Cell membrane</keyword>
<comment type="caution">
    <text evidence="11">The sequence shown here is derived from an EMBL/GenBank/DDBJ whole genome shotgun (WGS) entry which is preliminary data.</text>
</comment>
<gene>
    <name evidence="11" type="ORF">JYU34_013285</name>
</gene>
<evidence type="ECO:0000256" key="4">
    <source>
        <dbReference type="ARBA" id="ARBA00022692"/>
    </source>
</evidence>
<dbReference type="PANTHER" id="PTHR21137:SF35">
    <property type="entry name" value="ODORANT RECEPTOR 19A-RELATED"/>
    <property type="match status" value="1"/>
</dbReference>
<keyword evidence="4 10" id="KW-0812">Transmembrane</keyword>
<dbReference type="PANTHER" id="PTHR21137">
    <property type="entry name" value="ODORANT RECEPTOR"/>
    <property type="match status" value="1"/>
</dbReference>
<keyword evidence="8" id="KW-0675">Receptor</keyword>
<accession>A0ABQ7QAH1</accession>
<evidence type="ECO:0000256" key="9">
    <source>
        <dbReference type="ARBA" id="ARBA00023224"/>
    </source>
</evidence>
<reference evidence="11 12" key="1">
    <citation type="submission" date="2021-06" db="EMBL/GenBank/DDBJ databases">
        <title>A haploid diamondback moth (Plutella xylostella L.) genome assembly resolves 31 chromosomes and identifies a diamide resistance mutation.</title>
        <authorList>
            <person name="Ward C.M."/>
            <person name="Perry K.D."/>
            <person name="Baker G."/>
            <person name="Powis K."/>
            <person name="Heckel D.G."/>
            <person name="Baxter S.W."/>
        </authorList>
    </citation>
    <scope>NUCLEOTIDE SEQUENCE [LARGE SCALE GENOMIC DNA]</scope>
    <source>
        <strain evidence="11 12">LV</strain>
        <tissue evidence="11">Single pupa</tissue>
    </source>
</reference>
<keyword evidence="6 10" id="KW-1133">Transmembrane helix</keyword>
<evidence type="ECO:0000256" key="7">
    <source>
        <dbReference type="ARBA" id="ARBA00023136"/>
    </source>
</evidence>
<dbReference type="Proteomes" id="UP000823941">
    <property type="component" value="Chromosome 18"/>
</dbReference>
<sequence length="226" mass="25647">MTQKKTYPVEIGEPANLIITYTSQCVCCYFMQSICLSNISAPIYYFMAVVAHFQVTRQKFKEIEDAKDSQQALHLQRCAIRTHQQTLQFLRRVQRVGSASYFILISCAAIGYSFAFFQLASTDDLATIIYYAQFSAGLSSHTFLLCYYGQKVIDEINALTFSIYSVPWYRYNAGVTRSLVLSLSRAQGTAPVHAWKFATVSLITFQSVITTAYSYLAFLETMMTQN</sequence>
<keyword evidence="7 10" id="KW-0472">Membrane</keyword>
<evidence type="ECO:0000256" key="8">
    <source>
        <dbReference type="ARBA" id="ARBA00023170"/>
    </source>
</evidence>
<name>A0ABQ7QAH1_PLUXY</name>
<comment type="subcellular location">
    <subcellularLocation>
        <location evidence="1">Cell membrane</location>
        <topology evidence="1">Multi-pass membrane protein</topology>
    </subcellularLocation>
</comment>
<dbReference type="EMBL" id="JAHIBW010000018">
    <property type="protein sequence ID" value="KAG7301878.1"/>
    <property type="molecule type" value="Genomic_DNA"/>
</dbReference>